<dbReference type="KEGG" id="lrs:PX52LOC_03886"/>
<organism evidence="1 2">
    <name type="scientific">Limnoglobus roseus</name>
    <dbReference type="NCBI Taxonomy" id="2598579"/>
    <lineage>
        <taxon>Bacteria</taxon>
        <taxon>Pseudomonadati</taxon>
        <taxon>Planctomycetota</taxon>
        <taxon>Planctomycetia</taxon>
        <taxon>Gemmatales</taxon>
        <taxon>Gemmataceae</taxon>
        <taxon>Limnoglobus</taxon>
    </lineage>
</organism>
<dbReference type="Proteomes" id="UP000324974">
    <property type="component" value="Chromosome"/>
</dbReference>
<dbReference type="RefSeq" id="WP_149111580.1">
    <property type="nucleotide sequence ID" value="NZ_CP042425.1"/>
</dbReference>
<evidence type="ECO:0000313" key="1">
    <source>
        <dbReference type="EMBL" id="QEL16911.1"/>
    </source>
</evidence>
<evidence type="ECO:0000313" key="2">
    <source>
        <dbReference type="Proteomes" id="UP000324974"/>
    </source>
</evidence>
<keyword evidence="2" id="KW-1185">Reference proteome</keyword>
<proteinExistence type="predicted"/>
<accession>A0A5C1ACA0</accession>
<dbReference type="AlphaFoldDB" id="A0A5C1ACA0"/>
<sequence length="96" mass="10171">MIFTDPAHRVYAAADGHYLDPLAIRHKLLLQTRGELNALLSAAQTADDAEAATALGTLADAARVAFGFAAFDAETGAGATETECLAELYRYLEWAG</sequence>
<reference evidence="2" key="1">
    <citation type="submission" date="2019-08" db="EMBL/GenBank/DDBJ databases">
        <title>Limnoglobus roseus gen. nov., sp. nov., a novel freshwater planctomycete with a giant genome from the family Gemmataceae.</title>
        <authorList>
            <person name="Kulichevskaya I.S."/>
            <person name="Naumoff D.G."/>
            <person name="Miroshnikov K."/>
            <person name="Ivanova A."/>
            <person name="Philippov D.A."/>
            <person name="Hakobyan A."/>
            <person name="Rijpstra I.C."/>
            <person name="Sinninghe Damste J.S."/>
            <person name="Liesack W."/>
            <person name="Dedysh S.N."/>
        </authorList>
    </citation>
    <scope>NUCLEOTIDE SEQUENCE [LARGE SCALE GENOMIC DNA]</scope>
    <source>
        <strain evidence="2">PX52</strain>
    </source>
</reference>
<protein>
    <submittedName>
        <fullName evidence="1">Uncharacterized protein</fullName>
    </submittedName>
</protein>
<dbReference type="EMBL" id="CP042425">
    <property type="protein sequence ID" value="QEL16911.1"/>
    <property type="molecule type" value="Genomic_DNA"/>
</dbReference>
<name>A0A5C1ACA0_9BACT</name>
<gene>
    <name evidence="1" type="ORF">PX52LOC_03886</name>
</gene>